<organism evidence="2 3">
    <name type="scientific">Anaerosporobacter mobilis DSM 15930</name>
    <dbReference type="NCBI Taxonomy" id="1120996"/>
    <lineage>
        <taxon>Bacteria</taxon>
        <taxon>Bacillati</taxon>
        <taxon>Bacillota</taxon>
        <taxon>Clostridia</taxon>
        <taxon>Lachnospirales</taxon>
        <taxon>Lachnospiraceae</taxon>
        <taxon>Anaerosporobacter</taxon>
    </lineage>
</organism>
<keyword evidence="1" id="KW-0812">Transmembrane</keyword>
<dbReference type="AlphaFoldDB" id="A0A1M7MPX0"/>
<reference evidence="2 3" key="1">
    <citation type="submission" date="2016-11" db="EMBL/GenBank/DDBJ databases">
        <authorList>
            <person name="Jaros S."/>
            <person name="Januszkiewicz K."/>
            <person name="Wedrychowicz H."/>
        </authorList>
    </citation>
    <scope>NUCLEOTIDE SEQUENCE [LARGE SCALE GENOMIC DNA]</scope>
    <source>
        <strain evidence="2 3">DSM 15930</strain>
    </source>
</reference>
<gene>
    <name evidence="2" type="ORF">SAMN02746066_03954</name>
</gene>
<dbReference type="STRING" id="1120996.SAMN02746066_03954"/>
<dbReference type="EMBL" id="FRCP01000022">
    <property type="protein sequence ID" value="SHM93060.1"/>
    <property type="molecule type" value="Genomic_DNA"/>
</dbReference>
<evidence type="ECO:0000313" key="2">
    <source>
        <dbReference type="EMBL" id="SHM93060.1"/>
    </source>
</evidence>
<accession>A0A1M7MPX0</accession>
<evidence type="ECO:0000313" key="3">
    <source>
        <dbReference type="Proteomes" id="UP000184038"/>
    </source>
</evidence>
<dbReference type="OrthoDB" id="9815422at2"/>
<keyword evidence="1" id="KW-1133">Transmembrane helix</keyword>
<sequence length="183" mass="20202">MIQKNKTIKLVLTAFFIALGLVLPFVTMQIPSIGNMLLPMHIPIILCGFLCGGPYGLIAGFIVPLLRSVLFGTPPMMPIAVAMSMELATYGLVIGLLYHKLSDKRWGIYISLIIAMFAGRVVWGITSFGLFRALGNTFTWKIFLVQAFVNAIPGIIIQLIFIPLIVYQLRRVQQSEGMSNGRA</sequence>
<name>A0A1M7MPX0_9FIRM</name>
<dbReference type="RefSeq" id="WP_073290591.1">
    <property type="nucleotide sequence ID" value="NZ_FRCP01000022.1"/>
</dbReference>
<feature type="transmembrane region" description="Helical" evidence="1">
    <location>
        <begin position="143"/>
        <end position="167"/>
    </location>
</feature>
<dbReference type="GO" id="GO:0022857">
    <property type="term" value="F:transmembrane transporter activity"/>
    <property type="evidence" value="ECO:0007669"/>
    <property type="project" value="InterPro"/>
</dbReference>
<keyword evidence="1" id="KW-0472">Membrane</keyword>
<evidence type="ECO:0008006" key="4">
    <source>
        <dbReference type="Google" id="ProtNLM"/>
    </source>
</evidence>
<feature type="transmembrane region" description="Helical" evidence="1">
    <location>
        <begin position="42"/>
        <end position="66"/>
    </location>
</feature>
<dbReference type="Gene3D" id="1.10.1760.20">
    <property type="match status" value="1"/>
</dbReference>
<dbReference type="Pfam" id="PF12822">
    <property type="entry name" value="ECF_trnsprt"/>
    <property type="match status" value="1"/>
</dbReference>
<keyword evidence="3" id="KW-1185">Reference proteome</keyword>
<proteinExistence type="predicted"/>
<dbReference type="Proteomes" id="UP000184038">
    <property type="component" value="Unassembled WGS sequence"/>
</dbReference>
<feature type="transmembrane region" description="Helical" evidence="1">
    <location>
        <begin position="78"/>
        <end position="99"/>
    </location>
</feature>
<feature type="transmembrane region" description="Helical" evidence="1">
    <location>
        <begin position="106"/>
        <end position="131"/>
    </location>
</feature>
<evidence type="ECO:0000256" key="1">
    <source>
        <dbReference type="SAM" id="Phobius"/>
    </source>
</evidence>
<protein>
    <recommendedName>
        <fullName evidence="4">ECF transporter S component</fullName>
    </recommendedName>
</protein>
<feature type="transmembrane region" description="Helical" evidence="1">
    <location>
        <begin position="12"/>
        <end position="30"/>
    </location>
</feature>
<dbReference type="InterPro" id="IPR024529">
    <property type="entry name" value="ECF_trnsprt_substrate-spec"/>
</dbReference>